<protein>
    <recommendedName>
        <fullName evidence="4">ABC transmembrane type-1 domain-containing protein</fullName>
    </recommendedName>
</protein>
<sequence length="110" mass="12464">MSLPICKVVNKRQTYILEKKIQNSLATMMAKVMSPFSLFATQSRLWNTFLLIPAHQTLSSSTILEVLYGLISTTPTSMLSIVMNLALVVFFVFPYLIFQKCLEGSHCKKK</sequence>
<feature type="transmembrane region" description="Helical" evidence="1">
    <location>
        <begin position="21"/>
        <end position="40"/>
    </location>
</feature>
<accession>A0ABR3AU29</accession>
<keyword evidence="1" id="KW-1133">Transmembrane helix</keyword>
<organism evidence="2 3">
    <name type="scientific">Phycomyces blakesleeanus</name>
    <dbReference type="NCBI Taxonomy" id="4837"/>
    <lineage>
        <taxon>Eukaryota</taxon>
        <taxon>Fungi</taxon>
        <taxon>Fungi incertae sedis</taxon>
        <taxon>Mucoromycota</taxon>
        <taxon>Mucoromycotina</taxon>
        <taxon>Mucoromycetes</taxon>
        <taxon>Mucorales</taxon>
        <taxon>Phycomycetaceae</taxon>
        <taxon>Phycomyces</taxon>
    </lineage>
</organism>
<evidence type="ECO:0000313" key="2">
    <source>
        <dbReference type="EMBL" id="KAL0081661.1"/>
    </source>
</evidence>
<dbReference type="Proteomes" id="UP001448207">
    <property type="component" value="Unassembled WGS sequence"/>
</dbReference>
<feature type="transmembrane region" description="Helical" evidence="1">
    <location>
        <begin position="78"/>
        <end position="98"/>
    </location>
</feature>
<comment type="caution">
    <text evidence="2">The sequence shown here is derived from an EMBL/GenBank/DDBJ whole genome shotgun (WGS) entry which is preliminary data.</text>
</comment>
<evidence type="ECO:0000313" key="3">
    <source>
        <dbReference type="Proteomes" id="UP001448207"/>
    </source>
</evidence>
<keyword evidence="3" id="KW-1185">Reference proteome</keyword>
<proteinExistence type="predicted"/>
<reference evidence="2 3" key="1">
    <citation type="submission" date="2024-04" db="EMBL/GenBank/DDBJ databases">
        <title>Symmetric and asymmetric DNA N6-adenine methylation regulates different biological responses in Mucorales.</title>
        <authorList>
            <consortium name="Lawrence Berkeley National Laboratory"/>
            <person name="Lax C."/>
            <person name="Mondo S.J."/>
            <person name="Osorio-Concepcion M."/>
            <person name="Muszewska A."/>
            <person name="Corrochano-Luque M."/>
            <person name="Gutierrez G."/>
            <person name="Riley R."/>
            <person name="Lipzen A."/>
            <person name="Guo J."/>
            <person name="Hundley H."/>
            <person name="Amirebrahimi M."/>
            <person name="Ng V."/>
            <person name="Lorenzo-Gutierrez D."/>
            <person name="Binder U."/>
            <person name="Yang J."/>
            <person name="Song Y."/>
            <person name="Canovas D."/>
            <person name="Navarro E."/>
            <person name="Freitag M."/>
            <person name="Gabaldon T."/>
            <person name="Grigoriev I.V."/>
            <person name="Corrochano L.M."/>
            <person name="Nicolas F.E."/>
            <person name="Garre V."/>
        </authorList>
    </citation>
    <scope>NUCLEOTIDE SEQUENCE [LARGE SCALE GENOMIC DNA]</scope>
    <source>
        <strain evidence="2 3">L51</strain>
    </source>
</reference>
<keyword evidence="1" id="KW-0812">Transmembrane</keyword>
<dbReference type="EMBL" id="JBCLYO010000017">
    <property type="protein sequence ID" value="KAL0081661.1"/>
    <property type="molecule type" value="Genomic_DNA"/>
</dbReference>
<name>A0ABR3AU29_PHYBL</name>
<gene>
    <name evidence="2" type="ORF">J3Q64DRAFT_1183316</name>
</gene>
<evidence type="ECO:0000256" key="1">
    <source>
        <dbReference type="SAM" id="Phobius"/>
    </source>
</evidence>
<keyword evidence="1" id="KW-0472">Membrane</keyword>
<evidence type="ECO:0008006" key="4">
    <source>
        <dbReference type="Google" id="ProtNLM"/>
    </source>
</evidence>